<feature type="compositionally biased region" description="Basic and acidic residues" evidence="1">
    <location>
        <begin position="737"/>
        <end position="748"/>
    </location>
</feature>
<feature type="compositionally biased region" description="Basic and acidic residues" evidence="1">
    <location>
        <begin position="232"/>
        <end position="244"/>
    </location>
</feature>
<feature type="compositionally biased region" description="Acidic residues" evidence="1">
    <location>
        <begin position="652"/>
        <end position="666"/>
    </location>
</feature>
<feature type="compositionally biased region" description="Basic and acidic residues" evidence="1">
    <location>
        <begin position="341"/>
        <end position="357"/>
    </location>
</feature>
<feature type="compositionally biased region" description="Basic and acidic residues" evidence="1">
    <location>
        <begin position="628"/>
        <end position="637"/>
    </location>
</feature>
<feature type="compositionally biased region" description="Basic residues" evidence="1">
    <location>
        <begin position="818"/>
        <end position="830"/>
    </location>
</feature>
<feature type="region of interest" description="Disordered" evidence="1">
    <location>
        <begin position="168"/>
        <end position="191"/>
    </location>
</feature>
<feature type="compositionally biased region" description="Basic and acidic residues" evidence="1">
    <location>
        <begin position="831"/>
        <end position="846"/>
    </location>
</feature>
<reference evidence="2 3" key="1">
    <citation type="submission" date="2023-11" db="EMBL/GenBank/DDBJ databases">
        <title>Halocaridina rubra genome assembly.</title>
        <authorList>
            <person name="Smith C."/>
        </authorList>
    </citation>
    <scope>NUCLEOTIDE SEQUENCE [LARGE SCALE GENOMIC DNA]</scope>
    <source>
        <strain evidence="2">EP-1</strain>
        <tissue evidence="2">Whole</tissue>
    </source>
</reference>
<keyword evidence="3" id="KW-1185">Reference proteome</keyword>
<feature type="compositionally biased region" description="Basic and acidic residues" evidence="1">
    <location>
        <begin position="755"/>
        <end position="796"/>
    </location>
</feature>
<organism evidence="2 3">
    <name type="scientific">Halocaridina rubra</name>
    <name type="common">Hawaiian red shrimp</name>
    <dbReference type="NCBI Taxonomy" id="373956"/>
    <lineage>
        <taxon>Eukaryota</taxon>
        <taxon>Metazoa</taxon>
        <taxon>Ecdysozoa</taxon>
        <taxon>Arthropoda</taxon>
        <taxon>Crustacea</taxon>
        <taxon>Multicrustacea</taxon>
        <taxon>Malacostraca</taxon>
        <taxon>Eumalacostraca</taxon>
        <taxon>Eucarida</taxon>
        <taxon>Decapoda</taxon>
        <taxon>Pleocyemata</taxon>
        <taxon>Caridea</taxon>
        <taxon>Atyoidea</taxon>
        <taxon>Atyidae</taxon>
        <taxon>Halocaridina</taxon>
    </lineage>
</organism>
<feature type="region of interest" description="Disordered" evidence="1">
    <location>
        <begin position="726"/>
        <end position="901"/>
    </location>
</feature>
<feature type="compositionally biased region" description="Low complexity" evidence="1">
    <location>
        <begin position="98"/>
        <end position="128"/>
    </location>
</feature>
<comment type="caution">
    <text evidence="2">The sequence shown here is derived from an EMBL/GenBank/DDBJ whole genome shotgun (WGS) entry which is preliminary data.</text>
</comment>
<feature type="compositionally biased region" description="Basic and acidic residues" evidence="1">
    <location>
        <begin position="883"/>
        <end position="892"/>
    </location>
</feature>
<dbReference type="Proteomes" id="UP001381693">
    <property type="component" value="Unassembled WGS sequence"/>
</dbReference>
<feature type="region of interest" description="Disordered" evidence="1">
    <location>
        <begin position="336"/>
        <end position="357"/>
    </location>
</feature>
<feature type="compositionally biased region" description="Basic and acidic residues" evidence="1">
    <location>
        <begin position="509"/>
        <end position="527"/>
    </location>
</feature>
<feature type="compositionally biased region" description="Polar residues" evidence="1">
    <location>
        <begin position="245"/>
        <end position="271"/>
    </location>
</feature>
<dbReference type="EMBL" id="JAXCGZ010013274">
    <property type="protein sequence ID" value="KAK7073017.1"/>
    <property type="molecule type" value="Genomic_DNA"/>
</dbReference>
<feature type="region of interest" description="Disordered" evidence="1">
    <location>
        <begin position="590"/>
        <end position="668"/>
    </location>
</feature>
<gene>
    <name evidence="2" type="ORF">SK128_002182</name>
</gene>
<feature type="compositionally biased region" description="Polar residues" evidence="1">
    <location>
        <begin position="36"/>
        <end position="71"/>
    </location>
</feature>
<evidence type="ECO:0000256" key="1">
    <source>
        <dbReference type="SAM" id="MobiDB-lite"/>
    </source>
</evidence>
<accession>A0AAN8WVN7</accession>
<feature type="compositionally biased region" description="Basic and acidic residues" evidence="1">
    <location>
        <begin position="804"/>
        <end position="817"/>
    </location>
</feature>
<evidence type="ECO:0000313" key="2">
    <source>
        <dbReference type="EMBL" id="KAK7073017.1"/>
    </source>
</evidence>
<feature type="region of interest" description="Disordered" evidence="1">
    <location>
        <begin position="1"/>
        <end position="128"/>
    </location>
</feature>
<feature type="region of interest" description="Disordered" evidence="1">
    <location>
        <begin position="500"/>
        <end position="527"/>
    </location>
</feature>
<feature type="compositionally biased region" description="Basic residues" evidence="1">
    <location>
        <begin position="1"/>
        <end position="15"/>
    </location>
</feature>
<feature type="region of interest" description="Disordered" evidence="1">
    <location>
        <begin position="229"/>
        <end position="277"/>
    </location>
</feature>
<protein>
    <submittedName>
        <fullName evidence="2">Uncharacterized protein</fullName>
    </submittedName>
</protein>
<sequence length="933" mass="104368">MTRRGRRAPILRRNTRFQANSAEEEELADSSSLNDAKTTVNSPTAKTTVNLSTTKNTVQSPTAKTTVNSPTVPRRNMRLQTGLSEKEEAIDALSPNDTKTTFNSPTTETTTNSPKSKTSVNSPKTKTSVNLPKTKATVISPTTETTINSPTAKSIVNLPKTLRRNPSQRLGAGVQVSEETDASVTQKNAKEESSAYPCVEEVSFIEDTQMTPRKTRLRQAAANIKECLSEESEGKRIKSIKDDSPSPSLRVTRSTRAGNMRSLSAPASPSKVSMRRNQKKTEFPTLIATSGPSVDIQEETLVKKQETSDTNSSKNLNEAVQLKRGDEFVMLDSVEQNVEGSNKRENQAAKGKFSEETPVKENSYVENNTSIVEEMSRVPEREAKEFSIAIKDIDQTYTSKKEDDCVKQVDKGNSRVCGKTTGHDIDKCTIKNDLCTKSTGESTVKKELSTEITNESTVKKELSDKSMEESTDKNELNAISVDRSTNNKELIAKRIDKSTFKNEPSAESSVERPYKSKGKLTTEHNPLYEDKKPVCLEEPAPGQALSNSSNNITRKIVDSATVTDGNKKDIMKHTEDINVALEAQNIKNSFKESDSTSQEYRTDISETTEKTTELKTSDKTEGSATKCDVGEEKKTGKESLNNESKDDRLFVDEDELKLDDDDDDDVSSLGANELFILDEAEYLSLFDNEEESKPDYGTADTKIVEDEKIKESNDKKCNDIVDAVKKSMSKKNLIKGNESKSRIKDNGDKMSSSNDGDKKSSSSDGNKKSSSNDRNKKSLSRERNKNYSSGDRDKKNSSYSSESFKTDKKRDERDRMRRGSNHFLDKRKRSPSRDRNSRRRSQDRSSRRNSSSSRERNTQRNKNQNNKRIPRESHGKTLTQADVSKKNDRDSLKTQNMQMQCDTEQKRCIQTVVLLAQSSYEKKLRRFESPSLA</sequence>
<proteinExistence type="predicted"/>
<name>A0AAN8WVN7_HALRR</name>
<dbReference type="AlphaFoldDB" id="A0AAN8WVN7"/>
<evidence type="ECO:0000313" key="3">
    <source>
        <dbReference type="Proteomes" id="UP001381693"/>
    </source>
</evidence>
<feature type="compositionally biased region" description="Basic and acidic residues" evidence="1">
    <location>
        <begin position="590"/>
        <end position="621"/>
    </location>
</feature>